<dbReference type="AlphaFoldDB" id="A0A1F6C5M6"/>
<evidence type="ECO:0000313" key="1">
    <source>
        <dbReference type="EMBL" id="OGG44464.1"/>
    </source>
</evidence>
<comment type="caution">
    <text evidence="1">The sequence shown here is derived from an EMBL/GenBank/DDBJ whole genome shotgun (WGS) entry which is preliminary data.</text>
</comment>
<sequence>MNTVFGWGKEGQTLNLEACPKIVWTGISEVADPDTPGGVTLFPEIDLYYEPRDLPIVLAIAEEMKRLNQQPSLYMNLVGRLVDTMIVFRLKAENLSFLKQFMKPDFLSLFEAIAGEQGLHIVVSSSTDVSGDLLPTLMEFQQRKGFIALRIVEAVMDKPRNPRTLWVTQLLTINWGPLPSPLEF</sequence>
<organism evidence="1 2">
    <name type="scientific">Candidatus Kaiserbacteria bacterium RIFCSPHIGHO2_01_FULL_48_10</name>
    <dbReference type="NCBI Taxonomy" id="1798476"/>
    <lineage>
        <taxon>Bacteria</taxon>
        <taxon>Candidatus Kaiseribacteriota</taxon>
    </lineage>
</organism>
<name>A0A1F6C5M6_9BACT</name>
<accession>A0A1F6C5M6</accession>
<gene>
    <name evidence="1" type="ORF">A2841_00075</name>
</gene>
<protein>
    <submittedName>
        <fullName evidence="1">Uncharacterized protein</fullName>
    </submittedName>
</protein>
<dbReference type="Proteomes" id="UP000178249">
    <property type="component" value="Unassembled WGS sequence"/>
</dbReference>
<reference evidence="1 2" key="1">
    <citation type="journal article" date="2016" name="Nat. Commun.">
        <title>Thousands of microbial genomes shed light on interconnected biogeochemical processes in an aquifer system.</title>
        <authorList>
            <person name="Anantharaman K."/>
            <person name="Brown C.T."/>
            <person name="Hug L.A."/>
            <person name="Sharon I."/>
            <person name="Castelle C.J."/>
            <person name="Probst A.J."/>
            <person name="Thomas B.C."/>
            <person name="Singh A."/>
            <person name="Wilkins M.J."/>
            <person name="Karaoz U."/>
            <person name="Brodie E.L."/>
            <person name="Williams K.H."/>
            <person name="Hubbard S.S."/>
            <person name="Banfield J.F."/>
        </authorList>
    </citation>
    <scope>NUCLEOTIDE SEQUENCE [LARGE SCALE GENOMIC DNA]</scope>
</reference>
<dbReference type="EMBL" id="MFKP01000008">
    <property type="protein sequence ID" value="OGG44464.1"/>
    <property type="molecule type" value="Genomic_DNA"/>
</dbReference>
<proteinExistence type="predicted"/>
<evidence type="ECO:0000313" key="2">
    <source>
        <dbReference type="Proteomes" id="UP000178249"/>
    </source>
</evidence>